<dbReference type="InterPro" id="IPR001387">
    <property type="entry name" value="Cro/C1-type_HTH"/>
</dbReference>
<dbReference type="Gene3D" id="1.20.120.1810">
    <property type="match status" value="1"/>
</dbReference>
<evidence type="ECO:0000313" key="9">
    <source>
        <dbReference type="EMBL" id="OIQ58558.1"/>
    </source>
</evidence>
<accession>A0A1J5NJ19</accession>
<dbReference type="InterPro" id="IPR007630">
    <property type="entry name" value="RNA_pol_sigma70_r4"/>
</dbReference>
<sequence length="230" mass="26269">MEAGFVALVALSVLKGINLLLSYISNNAFPQPLSEEEEQKYLDLWLQGDQKARNILIEHNLRLVAHITKKFENTGEDTEDLISIGTVGLIKAINTYNKDKGTKLATYAARCIENEILMHLRTLKKTRGEVSLYDPIGVDREGNEIALIDILGSEQDVAEMVESSYEQQRVRQKVSTLTPRERKVLEMRYGLWHGLRRTQRDIARKMGISRSYVSRIEKKAIQKLLKELSI</sequence>
<evidence type="ECO:0000256" key="7">
    <source>
        <dbReference type="RuleBase" id="RU362124"/>
    </source>
</evidence>
<dbReference type="OrthoDB" id="9809557at2"/>
<dbReference type="InterPro" id="IPR014209">
    <property type="entry name" value="RNA_pol_sigma-K"/>
</dbReference>
<dbReference type="AlphaFoldDB" id="A0A1J5NJ19"/>
<keyword evidence="2" id="KW-0749">Sporulation</keyword>
<dbReference type="PROSITE" id="PS50943">
    <property type="entry name" value="HTH_CROC1"/>
    <property type="match status" value="1"/>
</dbReference>
<keyword evidence="5 7" id="KW-0238">DNA-binding</keyword>
<dbReference type="GO" id="GO:0016987">
    <property type="term" value="F:sigma factor activity"/>
    <property type="evidence" value="ECO:0007669"/>
    <property type="project" value="UniProtKB-KW"/>
</dbReference>
<dbReference type="PIRSF" id="PIRSF000770">
    <property type="entry name" value="RNA_pol_sigma-SigE/K"/>
    <property type="match status" value="1"/>
</dbReference>
<dbReference type="EMBL" id="MDDC01000014">
    <property type="protein sequence ID" value="OIQ58558.1"/>
    <property type="molecule type" value="Genomic_DNA"/>
</dbReference>
<dbReference type="Proteomes" id="UP000182811">
    <property type="component" value="Unassembled WGS sequence"/>
</dbReference>
<evidence type="ECO:0000313" key="10">
    <source>
        <dbReference type="Proteomes" id="UP000182811"/>
    </source>
</evidence>
<dbReference type="SUPFAM" id="SSF88659">
    <property type="entry name" value="Sigma3 and sigma4 domains of RNA polymerase sigma factors"/>
    <property type="match status" value="1"/>
</dbReference>
<reference evidence="9 10" key="1">
    <citation type="submission" date="2016-08" db="EMBL/GenBank/DDBJ databases">
        <title>Genome-based comparison of Moorella thermoacetic strains.</title>
        <authorList>
            <person name="Poehlein A."/>
            <person name="Bengelsdorf F.R."/>
            <person name="Esser C."/>
            <person name="Duerre P."/>
            <person name="Daniel R."/>
        </authorList>
    </citation>
    <scope>NUCLEOTIDE SEQUENCE [LARGE SCALE GENOMIC DNA]</scope>
    <source>
        <strain evidence="9 10">DSM 21394</strain>
    </source>
</reference>
<protein>
    <recommendedName>
        <fullName evidence="7">RNA polymerase sigma factor</fullName>
    </recommendedName>
</protein>
<dbReference type="Pfam" id="PF04542">
    <property type="entry name" value="Sigma70_r2"/>
    <property type="match status" value="1"/>
</dbReference>
<dbReference type="NCBIfam" id="TIGR02937">
    <property type="entry name" value="sigma70-ECF"/>
    <property type="match status" value="1"/>
</dbReference>
<evidence type="ECO:0000256" key="2">
    <source>
        <dbReference type="ARBA" id="ARBA00022969"/>
    </source>
</evidence>
<dbReference type="GO" id="GO:0003677">
    <property type="term" value="F:DNA binding"/>
    <property type="evidence" value="ECO:0007669"/>
    <property type="project" value="UniProtKB-KW"/>
</dbReference>
<dbReference type="InterPro" id="IPR007627">
    <property type="entry name" value="RNA_pol_sigma70_r2"/>
</dbReference>
<dbReference type="InterPro" id="IPR014284">
    <property type="entry name" value="RNA_pol_sigma-70_dom"/>
</dbReference>
<proteinExistence type="inferred from homology"/>
<comment type="similarity">
    <text evidence="1 7">Belongs to the sigma-70 factor family.</text>
</comment>
<comment type="function">
    <text evidence="7">Sigma factors are initiation factors that promote the attachment of RNA polymerase to specific initiation sites and are then released.</text>
</comment>
<keyword evidence="3 7" id="KW-0805">Transcription regulation</keyword>
<evidence type="ECO:0000259" key="8">
    <source>
        <dbReference type="PROSITE" id="PS50943"/>
    </source>
</evidence>
<keyword evidence="6 7" id="KW-0804">Transcription</keyword>
<dbReference type="InterPro" id="IPR036388">
    <property type="entry name" value="WH-like_DNA-bd_sf"/>
</dbReference>
<dbReference type="Pfam" id="PF04545">
    <property type="entry name" value="Sigma70_r4"/>
    <property type="match status" value="1"/>
</dbReference>
<dbReference type="PANTHER" id="PTHR30376:SF3">
    <property type="entry name" value="RNA POLYMERASE SIGMA FACTOR RPOH"/>
    <property type="match status" value="1"/>
</dbReference>
<dbReference type="Gene3D" id="1.10.10.10">
    <property type="entry name" value="Winged helix-like DNA-binding domain superfamily/Winged helix DNA-binding domain"/>
    <property type="match status" value="1"/>
</dbReference>
<name>A0A1J5NJ19_NEOTH</name>
<dbReference type="GO" id="GO:0006352">
    <property type="term" value="P:DNA-templated transcription initiation"/>
    <property type="evidence" value="ECO:0007669"/>
    <property type="project" value="InterPro"/>
</dbReference>
<dbReference type="FunFam" id="1.20.120.1810:FF:000003">
    <property type="entry name" value="RNA polymerase sigma factor"/>
    <property type="match status" value="1"/>
</dbReference>
<dbReference type="NCBIfam" id="NF004471">
    <property type="entry name" value="PRK05803.1"/>
    <property type="match status" value="1"/>
</dbReference>
<dbReference type="PROSITE" id="PS00715">
    <property type="entry name" value="SIGMA70_1"/>
    <property type="match status" value="1"/>
</dbReference>
<dbReference type="InterPro" id="IPR013325">
    <property type="entry name" value="RNA_pol_sigma_r2"/>
</dbReference>
<feature type="domain" description="HTH cro/C1-type" evidence="8">
    <location>
        <begin position="198"/>
        <end position="218"/>
    </location>
</feature>
<gene>
    <name evidence="9" type="primary">sigK</name>
    <name evidence="9" type="ORF">MOTE_19280</name>
</gene>
<evidence type="ECO:0000256" key="5">
    <source>
        <dbReference type="ARBA" id="ARBA00023125"/>
    </source>
</evidence>
<dbReference type="InterPro" id="IPR000943">
    <property type="entry name" value="RNA_pol_sigma70"/>
</dbReference>
<dbReference type="PANTHER" id="PTHR30376">
    <property type="entry name" value="SIGMA FACTOR RPOH HEAT SHOCK RELATED"/>
    <property type="match status" value="1"/>
</dbReference>
<dbReference type="CDD" id="cd06171">
    <property type="entry name" value="Sigma70_r4"/>
    <property type="match status" value="1"/>
</dbReference>
<evidence type="ECO:0000256" key="4">
    <source>
        <dbReference type="ARBA" id="ARBA00023082"/>
    </source>
</evidence>
<dbReference type="SUPFAM" id="SSF88946">
    <property type="entry name" value="Sigma2 domain of RNA polymerase sigma factors"/>
    <property type="match status" value="1"/>
</dbReference>
<comment type="caution">
    <text evidence="9">The sequence shown here is derived from an EMBL/GenBank/DDBJ whole genome shotgun (WGS) entry which is preliminary data.</text>
</comment>
<evidence type="ECO:0000256" key="6">
    <source>
        <dbReference type="ARBA" id="ARBA00023163"/>
    </source>
</evidence>
<dbReference type="PROSITE" id="PS00716">
    <property type="entry name" value="SIGMA70_2"/>
    <property type="match status" value="1"/>
</dbReference>
<dbReference type="PRINTS" id="PR00046">
    <property type="entry name" value="SIGMA70FCT"/>
</dbReference>
<dbReference type="InterPro" id="IPR050813">
    <property type="entry name" value="Sigma-70_Factor"/>
</dbReference>
<dbReference type="NCBIfam" id="TIGR02846">
    <property type="entry name" value="spore_sigmaK"/>
    <property type="match status" value="1"/>
</dbReference>
<evidence type="ECO:0000256" key="3">
    <source>
        <dbReference type="ARBA" id="ARBA00023015"/>
    </source>
</evidence>
<dbReference type="GO" id="GO:0030435">
    <property type="term" value="P:sporulation resulting in formation of a cellular spore"/>
    <property type="evidence" value="ECO:0007669"/>
    <property type="project" value="UniProtKB-KW"/>
</dbReference>
<organism evidence="9 10">
    <name type="scientific">Neomoorella thermoacetica</name>
    <name type="common">Clostridium thermoaceticum</name>
    <dbReference type="NCBI Taxonomy" id="1525"/>
    <lineage>
        <taxon>Bacteria</taxon>
        <taxon>Bacillati</taxon>
        <taxon>Bacillota</taxon>
        <taxon>Clostridia</taxon>
        <taxon>Neomoorellales</taxon>
        <taxon>Neomoorellaceae</taxon>
        <taxon>Neomoorella</taxon>
    </lineage>
</organism>
<keyword evidence="4 7" id="KW-0731">Sigma factor</keyword>
<dbReference type="InterPro" id="IPR013324">
    <property type="entry name" value="RNA_pol_sigma_r3/r4-like"/>
</dbReference>
<evidence type="ECO:0000256" key="1">
    <source>
        <dbReference type="ARBA" id="ARBA00007788"/>
    </source>
</evidence>